<dbReference type="AlphaFoldDB" id="A0A1E3J4Y6"/>
<name>A0A1E3J4Y6_9TREE</name>
<evidence type="ECO:0000313" key="1">
    <source>
        <dbReference type="EMBL" id="ODN95914.1"/>
    </source>
</evidence>
<gene>
    <name evidence="1" type="ORF">L198_04533</name>
</gene>
<reference evidence="1 2" key="1">
    <citation type="submission" date="2016-06" db="EMBL/GenBank/DDBJ databases">
        <title>Evolution of pathogenesis and genome organization in the Tremellales.</title>
        <authorList>
            <person name="Cuomo C."/>
            <person name="Litvintseva A."/>
            <person name="Heitman J."/>
            <person name="Chen Y."/>
            <person name="Sun S."/>
            <person name="Springer D."/>
            <person name="Dromer F."/>
            <person name="Young S."/>
            <person name="Zeng Q."/>
            <person name="Chapman S."/>
            <person name="Gujja S."/>
            <person name="Saif S."/>
            <person name="Birren B."/>
        </authorList>
    </citation>
    <scope>NUCLEOTIDE SEQUENCE [LARGE SCALE GENOMIC DNA]</scope>
    <source>
        <strain evidence="1 2">CBS 7118</strain>
    </source>
</reference>
<organism evidence="1 2">
    <name type="scientific">Cryptococcus wingfieldii CBS 7118</name>
    <dbReference type="NCBI Taxonomy" id="1295528"/>
    <lineage>
        <taxon>Eukaryota</taxon>
        <taxon>Fungi</taxon>
        <taxon>Dikarya</taxon>
        <taxon>Basidiomycota</taxon>
        <taxon>Agaricomycotina</taxon>
        <taxon>Tremellomycetes</taxon>
        <taxon>Tremellales</taxon>
        <taxon>Cryptococcaceae</taxon>
        <taxon>Cryptococcus</taxon>
    </lineage>
</organism>
<comment type="caution">
    <text evidence="1">The sequence shown here is derived from an EMBL/GenBank/DDBJ whole genome shotgun (WGS) entry which is preliminary data.</text>
</comment>
<keyword evidence="2" id="KW-1185">Reference proteome</keyword>
<accession>A0A1E3J4Y6</accession>
<protein>
    <submittedName>
        <fullName evidence="1">Uncharacterized protein</fullName>
    </submittedName>
</protein>
<dbReference type="EMBL" id="AWGH01000012">
    <property type="protein sequence ID" value="ODN95914.1"/>
    <property type="molecule type" value="Genomic_DNA"/>
</dbReference>
<sequence>MFMDGGDRYGLSACNFHQLVPIPIVAPASQFRLGLRMEEPYKVETVLQDPHSKKQDPNATVFRTVIDARLDTLLQVDATTSRLHVTNHADPSPLFARQLRTFGPLVLRAVMLVFLLHGKLGRSARLHLLALLLQGNSGSRIGDLLKTYASGYE</sequence>
<dbReference type="Proteomes" id="UP000094819">
    <property type="component" value="Unassembled WGS sequence"/>
</dbReference>
<dbReference type="OrthoDB" id="10656601at2759"/>
<proteinExistence type="predicted"/>
<dbReference type="GeneID" id="30193746"/>
<dbReference type="RefSeq" id="XP_019031579.1">
    <property type="nucleotide sequence ID" value="XM_019176651.1"/>
</dbReference>
<evidence type="ECO:0000313" key="2">
    <source>
        <dbReference type="Proteomes" id="UP000094819"/>
    </source>
</evidence>